<keyword evidence="3 5" id="KW-0285">Flavoprotein</keyword>
<accession>A0A845Q753</accession>
<dbReference type="GO" id="GO:0050660">
    <property type="term" value="F:flavin adenine dinucleotide binding"/>
    <property type="evidence" value="ECO:0007669"/>
    <property type="project" value="InterPro"/>
</dbReference>
<dbReference type="InterPro" id="IPR046373">
    <property type="entry name" value="Acyl-CoA_Oxase/DH_mid-dom_sf"/>
</dbReference>
<dbReference type="AlphaFoldDB" id="A0A845Q753"/>
<dbReference type="SUPFAM" id="SSF47203">
    <property type="entry name" value="Acyl-CoA dehydrogenase C-terminal domain-like"/>
    <property type="match status" value="1"/>
</dbReference>
<comment type="cofactor">
    <cofactor evidence="1 5">
        <name>FAD</name>
        <dbReference type="ChEBI" id="CHEBI:57692"/>
    </cofactor>
</comment>
<dbReference type="PANTHER" id="PTHR43884">
    <property type="entry name" value="ACYL-COA DEHYDROGENASE"/>
    <property type="match status" value="1"/>
</dbReference>
<dbReference type="RefSeq" id="WP_160586481.1">
    <property type="nucleotide sequence ID" value="NZ_BMHN01000001.1"/>
</dbReference>
<feature type="domain" description="Acyl-CoA dehydrogenase/oxidase N-terminal" evidence="8">
    <location>
        <begin position="17"/>
        <end position="125"/>
    </location>
</feature>
<protein>
    <submittedName>
        <fullName evidence="9">Acyl-CoA dehydrogenase</fullName>
    </submittedName>
</protein>
<dbReference type="InterPro" id="IPR036250">
    <property type="entry name" value="AcylCo_DH-like_C"/>
</dbReference>
<dbReference type="Gene3D" id="1.20.140.10">
    <property type="entry name" value="Butyryl-CoA Dehydrogenase, subunit A, domain 3"/>
    <property type="match status" value="1"/>
</dbReference>
<dbReference type="GO" id="GO:0003995">
    <property type="term" value="F:acyl-CoA dehydrogenase activity"/>
    <property type="evidence" value="ECO:0007669"/>
    <property type="project" value="TreeGrafter"/>
</dbReference>
<evidence type="ECO:0000256" key="1">
    <source>
        <dbReference type="ARBA" id="ARBA00001974"/>
    </source>
</evidence>
<dbReference type="InterPro" id="IPR009075">
    <property type="entry name" value="AcylCo_DH/oxidase_C"/>
</dbReference>
<evidence type="ECO:0000256" key="2">
    <source>
        <dbReference type="ARBA" id="ARBA00009347"/>
    </source>
</evidence>
<proteinExistence type="inferred from homology"/>
<evidence type="ECO:0000259" key="8">
    <source>
        <dbReference type="Pfam" id="PF02771"/>
    </source>
</evidence>
<dbReference type="InterPro" id="IPR009100">
    <property type="entry name" value="AcylCoA_DH/oxidase_NM_dom_sf"/>
</dbReference>
<dbReference type="Proteomes" id="UP000470384">
    <property type="component" value="Unassembled WGS sequence"/>
</dbReference>
<gene>
    <name evidence="9" type="ORF">GTQ45_01340</name>
</gene>
<dbReference type="Gene3D" id="2.40.110.10">
    <property type="entry name" value="Butyryl-CoA Dehydrogenase, subunit A, domain 2"/>
    <property type="match status" value="1"/>
</dbReference>
<evidence type="ECO:0000259" key="7">
    <source>
        <dbReference type="Pfam" id="PF02770"/>
    </source>
</evidence>
<dbReference type="OrthoDB" id="9775090at2"/>
<keyword evidence="5" id="KW-0560">Oxidoreductase</keyword>
<feature type="domain" description="Acyl-CoA dehydrogenase/oxidase C-terminal" evidence="6">
    <location>
        <begin position="239"/>
        <end position="388"/>
    </location>
</feature>
<dbReference type="InterPro" id="IPR037069">
    <property type="entry name" value="AcylCoA_DH/ox_N_sf"/>
</dbReference>
<dbReference type="InterPro" id="IPR013786">
    <property type="entry name" value="AcylCoA_DH/ox_N"/>
</dbReference>
<evidence type="ECO:0000259" key="6">
    <source>
        <dbReference type="Pfam" id="PF00441"/>
    </source>
</evidence>
<dbReference type="PANTHER" id="PTHR43884:SF12">
    <property type="entry name" value="ISOVALERYL-COA DEHYDROGENASE, MITOCHONDRIAL-RELATED"/>
    <property type="match status" value="1"/>
</dbReference>
<feature type="domain" description="Acyl-CoA oxidase/dehydrogenase middle" evidence="7">
    <location>
        <begin position="129"/>
        <end position="224"/>
    </location>
</feature>
<keyword evidence="4 5" id="KW-0274">FAD</keyword>
<keyword evidence="10" id="KW-1185">Reference proteome</keyword>
<organism evidence="9 10">
    <name type="scientific">Pyruvatibacter mobilis</name>
    <dbReference type="NCBI Taxonomy" id="1712261"/>
    <lineage>
        <taxon>Bacteria</taxon>
        <taxon>Pseudomonadati</taxon>
        <taxon>Pseudomonadota</taxon>
        <taxon>Alphaproteobacteria</taxon>
        <taxon>Hyphomicrobiales</taxon>
        <taxon>Parvibaculaceae</taxon>
        <taxon>Pyruvatibacter</taxon>
    </lineage>
</organism>
<sequence>MTNAAQSFIDEPEHVGLLRDTLKRFVAEKAPREKRRDWDKAHQFPRDVFAELGQLGICGLTIPEAYGGAGVDLMAAVAAIEELAQAGAFLAGPFIHAAFYGGANVAENGSDAQKAEMLPKLAAGEMFFAYGLSEPDVGGDLPNVKTRARMEGDEIVINGAKRWCTGADFADVIYCLVNSDPDGKKYKNLSVVLVPVSAPGITMQPIEHANLRYTLSSDVYFDDVRVPASCVLGGPDMWNRGWGQLAGRTLDVEKIEITAVAYGLARAAVEEAWQYAQEREQFGCVISGHQSVRHALVDAKTKLQACRHMLYHAVWLAQEGRPCSVETSMAKLFIGDTAVEIALICQRVMGAYALSDGYDMERHVRDILGMPIVGGSSNMQRNNIAARLGLPE</sequence>
<evidence type="ECO:0000313" key="9">
    <source>
        <dbReference type="EMBL" id="NBG94372.1"/>
    </source>
</evidence>
<evidence type="ECO:0000256" key="4">
    <source>
        <dbReference type="ARBA" id="ARBA00022827"/>
    </source>
</evidence>
<dbReference type="GeneID" id="300656429"/>
<dbReference type="Pfam" id="PF02770">
    <property type="entry name" value="Acyl-CoA_dh_M"/>
    <property type="match status" value="1"/>
</dbReference>
<evidence type="ECO:0000256" key="5">
    <source>
        <dbReference type="RuleBase" id="RU362125"/>
    </source>
</evidence>
<comment type="similarity">
    <text evidence="2 5">Belongs to the acyl-CoA dehydrogenase family.</text>
</comment>
<comment type="caution">
    <text evidence="9">The sequence shown here is derived from an EMBL/GenBank/DDBJ whole genome shotgun (WGS) entry which is preliminary data.</text>
</comment>
<dbReference type="EMBL" id="WXYQ01000001">
    <property type="protein sequence ID" value="NBG94372.1"/>
    <property type="molecule type" value="Genomic_DNA"/>
</dbReference>
<dbReference type="Gene3D" id="1.10.540.10">
    <property type="entry name" value="Acyl-CoA dehydrogenase/oxidase, N-terminal domain"/>
    <property type="match status" value="1"/>
</dbReference>
<evidence type="ECO:0000256" key="3">
    <source>
        <dbReference type="ARBA" id="ARBA00022630"/>
    </source>
</evidence>
<dbReference type="Pfam" id="PF00441">
    <property type="entry name" value="Acyl-CoA_dh_1"/>
    <property type="match status" value="1"/>
</dbReference>
<dbReference type="PIRSF" id="PIRSF016578">
    <property type="entry name" value="HsaA"/>
    <property type="match status" value="1"/>
</dbReference>
<evidence type="ECO:0000313" key="10">
    <source>
        <dbReference type="Proteomes" id="UP000470384"/>
    </source>
</evidence>
<name>A0A845Q753_9HYPH</name>
<reference evidence="9 10" key="1">
    <citation type="journal article" date="2016" name="Int. J. Syst. Evol. Microbiol.">
        <title>Pyruvatibacter mobilis gen. nov., sp. nov., a marine bacterium from the culture broth of Picochlorum sp. 122.</title>
        <authorList>
            <person name="Wang G."/>
            <person name="Tang M."/>
            <person name="Wu H."/>
            <person name="Dai S."/>
            <person name="Li T."/>
            <person name="Chen C."/>
            <person name="He H."/>
            <person name="Fan J."/>
            <person name="Xiang W."/>
            <person name="Li X."/>
        </authorList>
    </citation>
    <scope>NUCLEOTIDE SEQUENCE [LARGE SCALE GENOMIC DNA]</scope>
    <source>
        <strain evidence="9 10">GYP-11</strain>
    </source>
</reference>
<dbReference type="InterPro" id="IPR006091">
    <property type="entry name" value="Acyl-CoA_Oxase/DH_mid-dom"/>
</dbReference>
<dbReference type="Pfam" id="PF02771">
    <property type="entry name" value="Acyl-CoA_dh_N"/>
    <property type="match status" value="1"/>
</dbReference>
<dbReference type="SUPFAM" id="SSF56645">
    <property type="entry name" value="Acyl-CoA dehydrogenase NM domain-like"/>
    <property type="match status" value="1"/>
</dbReference>